<gene>
    <name evidence="3" type="ORF">V2E24_03040</name>
</gene>
<keyword evidence="1" id="KW-1133">Transmembrane helix</keyword>
<dbReference type="Gene3D" id="3.90.70.10">
    <property type="entry name" value="Cysteine proteinases"/>
    <property type="match status" value="1"/>
</dbReference>
<evidence type="ECO:0000313" key="4">
    <source>
        <dbReference type="Proteomes" id="UP001344817"/>
    </source>
</evidence>
<sequence>MKQIDIKDCMLVNLAIFIKKVHKVKIDIFELKAKVQYNDEGISISQIKQLSHFYKLQINTYKLDFKDLFVIDKDQFPFVALIEDKQILHSIIIKKIVKNKIYIFDPLLGNCVYDSDKFKSVFAGIVIQITKNGDFLGENKYKDFIFNFSYVYLLFLVVALIINFISPFIVKLSVEKLNVSAFKSIFFSVLVLFLWIKSVLIFSKVLLIYL</sequence>
<feature type="transmembrane region" description="Helical" evidence="1">
    <location>
        <begin position="185"/>
        <end position="209"/>
    </location>
</feature>
<feature type="transmembrane region" description="Helical" evidence="1">
    <location>
        <begin position="144"/>
        <end position="165"/>
    </location>
</feature>
<feature type="domain" description="Peptidase C39" evidence="2">
    <location>
        <begin position="3"/>
        <end position="129"/>
    </location>
</feature>
<dbReference type="RefSeq" id="WP_330500951.1">
    <property type="nucleotide sequence ID" value="NZ_JAZDWZ010000010.1"/>
</dbReference>
<dbReference type="Pfam" id="PF03412">
    <property type="entry name" value="Peptidase_C39"/>
    <property type="match status" value="1"/>
</dbReference>
<dbReference type="EMBL" id="JAZDWZ010000010">
    <property type="protein sequence ID" value="MEE3928538.1"/>
    <property type="molecule type" value="Genomic_DNA"/>
</dbReference>
<evidence type="ECO:0000259" key="2">
    <source>
        <dbReference type="PROSITE" id="PS50990"/>
    </source>
</evidence>
<proteinExistence type="predicted"/>
<protein>
    <submittedName>
        <fullName evidence="3">Cysteine peptidase family C39 domain-containing protein</fullName>
    </submittedName>
</protein>
<evidence type="ECO:0000256" key="1">
    <source>
        <dbReference type="SAM" id="Phobius"/>
    </source>
</evidence>
<evidence type="ECO:0000313" key="3">
    <source>
        <dbReference type="EMBL" id="MEE3928538.1"/>
    </source>
</evidence>
<keyword evidence="1" id="KW-0472">Membrane</keyword>
<dbReference type="PROSITE" id="PS50990">
    <property type="entry name" value="PEPTIDASE_C39"/>
    <property type="match status" value="1"/>
</dbReference>
<accession>A0ABU7MMM7</accession>
<reference evidence="3" key="1">
    <citation type="submission" date="2024-01" db="EMBL/GenBank/DDBJ databases">
        <title>Genome sequence of Mycoplasma ciconiae type strain DSM 25251.</title>
        <authorList>
            <person name="Spergser J."/>
        </authorList>
    </citation>
    <scope>NUCLEOTIDE SEQUENCE [LARGE SCALE GENOMIC DNA]</scope>
    <source>
        <strain evidence="3">DSM 25251</strain>
    </source>
</reference>
<keyword evidence="4" id="KW-1185">Reference proteome</keyword>
<organism evidence="3 4">
    <name type="scientific">Mycoplasmopsis ciconiae</name>
    <dbReference type="NCBI Taxonomy" id="561067"/>
    <lineage>
        <taxon>Bacteria</taxon>
        <taxon>Bacillati</taxon>
        <taxon>Mycoplasmatota</taxon>
        <taxon>Mycoplasmoidales</taxon>
        <taxon>Metamycoplasmataceae</taxon>
        <taxon>Mycoplasmopsis</taxon>
    </lineage>
</organism>
<dbReference type="Proteomes" id="UP001344817">
    <property type="component" value="Unassembled WGS sequence"/>
</dbReference>
<keyword evidence="1" id="KW-0812">Transmembrane</keyword>
<comment type="caution">
    <text evidence="3">The sequence shown here is derived from an EMBL/GenBank/DDBJ whole genome shotgun (WGS) entry which is preliminary data.</text>
</comment>
<dbReference type="InterPro" id="IPR005074">
    <property type="entry name" value="Peptidase_C39"/>
</dbReference>
<name>A0ABU7MMM7_9BACT</name>